<keyword evidence="7" id="KW-0677">Repeat</keyword>
<evidence type="ECO:0000256" key="4">
    <source>
        <dbReference type="ARBA" id="ARBA00022679"/>
    </source>
</evidence>
<evidence type="ECO:0000256" key="8">
    <source>
        <dbReference type="ARBA" id="ARBA00022741"/>
    </source>
</evidence>
<organism evidence="19 20">
    <name type="scientific">Digitaria exilis</name>
    <dbReference type="NCBI Taxonomy" id="1010633"/>
    <lineage>
        <taxon>Eukaryota</taxon>
        <taxon>Viridiplantae</taxon>
        <taxon>Streptophyta</taxon>
        <taxon>Embryophyta</taxon>
        <taxon>Tracheophyta</taxon>
        <taxon>Spermatophyta</taxon>
        <taxon>Magnoliopsida</taxon>
        <taxon>Liliopsida</taxon>
        <taxon>Poales</taxon>
        <taxon>Poaceae</taxon>
        <taxon>PACMAD clade</taxon>
        <taxon>Panicoideae</taxon>
        <taxon>Panicodae</taxon>
        <taxon>Paniceae</taxon>
        <taxon>Anthephorinae</taxon>
        <taxon>Digitaria</taxon>
    </lineage>
</organism>
<evidence type="ECO:0000256" key="6">
    <source>
        <dbReference type="ARBA" id="ARBA00022729"/>
    </source>
</evidence>
<evidence type="ECO:0000259" key="18">
    <source>
        <dbReference type="PROSITE" id="PS51473"/>
    </source>
</evidence>
<dbReference type="CDD" id="cd23509">
    <property type="entry name" value="Gnk2-like"/>
    <property type="match status" value="1"/>
</dbReference>
<keyword evidence="8 14" id="KW-0547">Nucleotide-binding</keyword>
<evidence type="ECO:0000256" key="5">
    <source>
        <dbReference type="ARBA" id="ARBA00022692"/>
    </source>
</evidence>
<evidence type="ECO:0000256" key="7">
    <source>
        <dbReference type="ARBA" id="ARBA00022737"/>
    </source>
</evidence>
<dbReference type="PANTHER" id="PTHR27002:SF911">
    <property type="entry name" value="OS07G0538700 PROTEIN"/>
    <property type="match status" value="1"/>
</dbReference>
<dbReference type="InterPro" id="IPR038408">
    <property type="entry name" value="GNK2_sf"/>
</dbReference>
<protein>
    <submittedName>
        <fullName evidence="19">Uncharacterized protein</fullName>
    </submittedName>
</protein>
<dbReference type="Pfam" id="PF07714">
    <property type="entry name" value="PK_Tyr_Ser-Thr"/>
    <property type="match status" value="1"/>
</dbReference>
<dbReference type="GO" id="GO:0004674">
    <property type="term" value="F:protein serine/threonine kinase activity"/>
    <property type="evidence" value="ECO:0007669"/>
    <property type="project" value="UniProtKB-KW"/>
</dbReference>
<feature type="binding site" evidence="14">
    <location>
        <position position="290"/>
    </location>
    <ligand>
        <name>ATP</name>
        <dbReference type="ChEBI" id="CHEBI:30616"/>
    </ligand>
</feature>
<evidence type="ECO:0000256" key="16">
    <source>
        <dbReference type="SAM" id="Phobius"/>
    </source>
</evidence>
<evidence type="ECO:0000256" key="2">
    <source>
        <dbReference type="ARBA" id="ARBA00022527"/>
    </source>
</evidence>
<evidence type="ECO:0000259" key="17">
    <source>
        <dbReference type="PROSITE" id="PS50011"/>
    </source>
</evidence>
<feature type="domain" description="Gnk2-homologous" evidence="18">
    <location>
        <begin position="48"/>
        <end position="156"/>
    </location>
</feature>
<dbReference type="PANTHER" id="PTHR27002">
    <property type="entry name" value="RECEPTOR-LIKE SERINE/THREONINE-PROTEIN KINASE SD1-8"/>
    <property type="match status" value="1"/>
</dbReference>
<keyword evidence="4" id="KW-0808">Transferase</keyword>
<evidence type="ECO:0000256" key="12">
    <source>
        <dbReference type="ARBA" id="ARBA00023136"/>
    </source>
</evidence>
<dbReference type="InterPro" id="IPR020635">
    <property type="entry name" value="Tyr_kinase_cat_dom"/>
</dbReference>
<feature type="transmembrane region" description="Helical" evidence="16">
    <location>
        <begin position="345"/>
        <end position="363"/>
    </location>
</feature>
<evidence type="ECO:0000313" key="20">
    <source>
        <dbReference type="Proteomes" id="UP000636709"/>
    </source>
</evidence>
<feature type="region of interest" description="Disordered" evidence="15">
    <location>
        <begin position="174"/>
        <end position="196"/>
    </location>
</feature>
<evidence type="ECO:0000256" key="1">
    <source>
        <dbReference type="ARBA" id="ARBA00004167"/>
    </source>
</evidence>
<comment type="subcellular location">
    <subcellularLocation>
        <location evidence="1">Membrane</location>
        <topology evidence="1">Single-pass membrane protein</topology>
    </subcellularLocation>
</comment>
<evidence type="ECO:0000256" key="3">
    <source>
        <dbReference type="ARBA" id="ARBA00022553"/>
    </source>
</evidence>
<dbReference type="FunFam" id="3.30.430.20:FF:000002">
    <property type="entry name" value="Cysteine-rich receptor-like protein kinase 10"/>
    <property type="match status" value="1"/>
</dbReference>
<dbReference type="InterPro" id="IPR001245">
    <property type="entry name" value="Ser-Thr/Tyr_kinase_cat_dom"/>
</dbReference>
<keyword evidence="3" id="KW-0597">Phosphoprotein</keyword>
<dbReference type="AlphaFoldDB" id="A0A835E9B3"/>
<keyword evidence="12 16" id="KW-0472">Membrane</keyword>
<evidence type="ECO:0000256" key="14">
    <source>
        <dbReference type="PROSITE-ProRule" id="PRU10141"/>
    </source>
</evidence>
<comment type="caution">
    <text evidence="19">The sequence shown here is derived from an EMBL/GenBank/DDBJ whole genome shotgun (WGS) entry which is preliminary data.</text>
</comment>
<evidence type="ECO:0000256" key="11">
    <source>
        <dbReference type="ARBA" id="ARBA00022989"/>
    </source>
</evidence>
<dbReference type="Pfam" id="PF01657">
    <property type="entry name" value="Stress-antifung"/>
    <property type="match status" value="1"/>
</dbReference>
<dbReference type="GO" id="GO:0004713">
    <property type="term" value="F:protein tyrosine kinase activity"/>
    <property type="evidence" value="ECO:0007669"/>
    <property type="project" value="InterPro"/>
</dbReference>
<dbReference type="PROSITE" id="PS51473">
    <property type="entry name" value="GNK2"/>
    <property type="match status" value="1"/>
</dbReference>
<dbReference type="Gene3D" id="3.30.430.20">
    <property type="entry name" value="Gnk2 domain, C-X8-C-X2-C motif"/>
    <property type="match status" value="1"/>
</dbReference>
<dbReference type="GO" id="GO:0005886">
    <property type="term" value="C:plasma membrane"/>
    <property type="evidence" value="ECO:0007669"/>
    <property type="project" value="TreeGrafter"/>
</dbReference>
<evidence type="ECO:0000256" key="13">
    <source>
        <dbReference type="ARBA" id="ARBA00023180"/>
    </source>
</evidence>
<keyword evidence="9" id="KW-0418">Kinase</keyword>
<dbReference type="SUPFAM" id="SSF56112">
    <property type="entry name" value="Protein kinase-like (PK-like)"/>
    <property type="match status" value="1"/>
</dbReference>
<evidence type="ECO:0000256" key="10">
    <source>
        <dbReference type="ARBA" id="ARBA00022840"/>
    </source>
</evidence>
<evidence type="ECO:0000256" key="15">
    <source>
        <dbReference type="SAM" id="MobiDB-lite"/>
    </source>
</evidence>
<keyword evidence="2" id="KW-0723">Serine/threonine-protein kinase</keyword>
<sequence length="376" mass="41166">MAPKGQDAECSAVKASGQQLCAYSKDATIYYDLCYLRFSNWDFLAGDENDERYLPKVENVSAPAAAFDAAVGALLNATAERAAEDASRRFATGEEASGGSVPAIYALAQCTPDMSPAGCRSCLANVIQMAHRFFSGSPTGRFIGVRCNYQYGLYQFFSGAPLLHLPAPASPPVAPPPAQMLAKSTPPATAGGGGRKNTAARISAGVACSFFMVLIVSAAALFCWKRRKNCKNQRSPAPKKFEREKCAVFDLRTLQEATDNFNENNKLGEGGFGTVYKGKLSNEQKIAVKKLSRCSRQGLNQLHNEVQVLAELQHRNLVRLLGFCSHKNEMMLVYEHTMNGSLDKFLFGIFFPSTIYIFFLVYANDFFMCFVTCKNT</sequence>
<dbReference type="OrthoDB" id="640734at2759"/>
<keyword evidence="10 14" id="KW-0067">ATP-binding</keyword>
<dbReference type="Gene3D" id="3.30.200.20">
    <property type="entry name" value="Phosphorylase Kinase, domain 1"/>
    <property type="match status" value="1"/>
</dbReference>
<evidence type="ECO:0000256" key="9">
    <source>
        <dbReference type="ARBA" id="ARBA00022777"/>
    </source>
</evidence>
<reference evidence="19" key="1">
    <citation type="submission" date="2020-07" db="EMBL/GenBank/DDBJ databases">
        <title>Genome sequence and genetic diversity analysis of an under-domesticated orphan crop, white fonio (Digitaria exilis).</title>
        <authorList>
            <person name="Bennetzen J.L."/>
            <person name="Chen S."/>
            <person name="Ma X."/>
            <person name="Wang X."/>
            <person name="Yssel A.E.J."/>
            <person name="Chaluvadi S.R."/>
            <person name="Johnson M."/>
            <person name="Gangashetty P."/>
            <person name="Hamidou F."/>
            <person name="Sanogo M.D."/>
            <person name="Zwaenepoel A."/>
            <person name="Wallace J."/>
            <person name="Van De Peer Y."/>
            <person name="Van Deynze A."/>
        </authorList>
    </citation>
    <scope>NUCLEOTIDE SEQUENCE</scope>
    <source>
        <tissue evidence="19">Leaves</tissue>
    </source>
</reference>
<dbReference type="FunFam" id="3.30.200.20:FF:000142">
    <property type="entry name" value="Cysteine-rich receptor-like protein kinase 10"/>
    <property type="match status" value="1"/>
</dbReference>
<dbReference type="InterPro" id="IPR017441">
    <property type="entry name" value="Protein_kinase_ATP_BS"/>
</dbReference>
<name>A0A835E9B3_9POAL</name>
<dbReference type="InterPro" id="IPR002902">
    <property type="entry name" value="GNK2"/>
</dbReference>
<keyword evidence="20" id="KW-1185">Reference proteome</keyword>
<dbReference type="Proteomes" id="UP000636709">
    <property type="component" value="Unassembled WGS sequence"/>
</dbReference>
<accession>A0A835E9B3</accession>
<gene>
    <name evidence="19" type="ORF">HU200_051479</name>
</gene>
<keyword evidence="6" id="KW-0732">Signal</keyword>
<dbReference type="PROSITE" id="PS50011">
    <property type="entry name" value="PROTEIN_KINASE_DOM"/>
    <property type="match status" value="1"/>
</dbReference>
<evidence type="ECO:0000313" key="19">
    <source>
        <dbReference type="EMBL" id="KAF8669152.1"/>
    </source>
</evidence>
<dbReference type="EMBL" id="JACEFO010002272">
    <property type="protein sequence ID" value="KAF8669152.1"/>
    <property type="molecule type" value="Genomic_DNA"/>
</dbReference>
<feature type="transmembrane region" description="Helical" evidence="16">
    <location>
        <begin position="204"/>
        <end position="224"/>
    </location>
</feature>
<dbReference type="InterPro" id="IPR011009">
    <property type="entry name" value="Kinase-like_dom_sf"/>
</dbReference>
<dbReference type="InterPro" id="IPR000719">
    <property type="entry name" value="Prot_kinase_dom"/>
</dbReference>
<dbReference type="SMART" id="SM00219">
    <property type="entry name" value="TyrKc"/>
    <property type="match status" value="1"/>
</dbReference>
<keyword evidence="5 16" id="KW-0812">Transmembrane</keyword>
<proteinExistence type="predicted"/>
<keyword evidence="11 16" id="KW-1133">Transmembrane helix</keyword>
<feature type="domain" description="Protein kinase" evidence="17">
    <location>
        <begin position="261"/>
        <end position="376"/>
    </location>
</feature>
<dbReference type="GO" id="GO:0005524">
    <property type="term" value="F:ATP binding"/>
    <property type="evidence" value="ECO:0007669"/>
    <property type="project" value="UniProtKB-UniRule"/>
</dbReference>
<keyword evidence="13" id="KW-0325">Glycoprotein</keyword>
<dbReference type="PROSITE" id="PS00107">
    <property type="entry name" value="PROTEIN_KINASE_ATP"/>
    <property type="match status" value="1"/>
</dbReference>